<feature type="compositionally biased region" description="Polar residues" evidence="8">
    <location>
        <begin position="180"/>
        <end position="194"/>
    </location>
</feature>
<dbReference type="InterPro" id="IPR002477">
    <property type="entry name" value="Peptidoglycan-bd-like"/>
</dbReference>
<feature type="domain" description="L,D-TPase catalytic" evidence="9">
    <location>
        <begin position="371"/>
        <end position="546"/>
    </location>
</feature>
<evidence type="ECO:0000256" key="3">
    <source>
        <dbReference type="ARBA" id="ARBA00022679"/>
    </source>
</evidence>
<gene>
    <name evidence="10" type="ORF">DAMNIGENAA_27830</name>
</gene>
<dbReference type="Pfam" id="PF01471">
    <property type="entry name" value="PG_binding_1"/>
    <property type="match status" value="1"/>
</dbReference>
<keyword evidence="11" id="KW-1185">Reference proteome</keyword>
<evidence type="ECO:0000313" key="11">
    <source>
        <dbReference type="Proteomes" id="UP001144372"/>
    </source>
</evidence>
<comment type="caution">
    <text evidence="10">The sequence shown here is derived from an EMBL/GenBank/DDBJ whole genome shotgun (WGS) entry which is preliminary data.</text>
</comment>
<dbReference type="RefSeq" id="WP_281795071.1">
    <property type="nucleotide sequence ID" value="NZ_BSDR01000001.1"/>
</dbReference>
<comment type="similarity">
    <text evidence="2">Belongs to the YkuD family.</text>
</comment>
<proteinExistence type="inferred from homology"/>
<dbReference type="GO" id="GO:0004180">
    <property type="term" value="F:carboxypeptidase activity"/>
    <property type="evidence" value="ECO:0007669"/>
    <property type="project" value="UniProtKB-ARBA"/>
</dbReference>
<dbReference type="SUPFAM" id="SSF141523">
    <property type="entry name" value="L,D-transpeptidase catalytic domain-like"/>
    <property type="match status" value="1"/>
</dbReference>
<dbReference type="InterPro" id="IPR036365">
    <property type="entry name" value="PGBD-like_sf"/>
</dbReference>
<dbReference type="AlphaFoldDB" id="A0A9W6FUW2"/>
<dbReference type="Pfam" id="PF03734">
    <property type="entry name" value="YkuD"/>
    <property type="match status" value="1"/>
</dbReference>
<evidence type="ECO:0000256" key="7">
    <source>
        <dbReference type="PROSITE-ProRule" id="PRU01373"/>
    </source>
</evidence>
<dbReference type="Gene3D" id="2.40.440.10">
    <property type="entry name" value="L,D-transpeptidase catalytic domain-like"/>
    <property type="match status" value="1"/>
</dbReference>
<evidence type="ECO:0000256" key="4">
    <source>
        <dbReference type="ARBA" id="ARBA00022960"/>
    </source>
</evidence>
<dbReference type="SUPFAM" id="SSF47090">
    <property type="entry name" value="PGBD-like"/>
    <property type="match status" value="1"/>
</dbReference>
<dbReference type="PROSITE" id="PS52029">
    <property type="entry name" value="LD_TPASE"/>
    <property type="match status" value="1"/>
</dbReference>
<sequence>MKLKNGYSTNVFVLFFTIILWGCTFGFAAVEKQPAKGNSAESASFLQQPDSGKPTSAFWRSNIWESLPIECLQNSRQGTVLEAYQQNEWKPFFINSRFEPTEDARLLMQRLGRVQEDDINPRPYQLETIQNQLQRLDSLRLSLKTADPNYHDSLVDFSGSPSRTETPSSPSPPSSPRYAMNTSADTVSDSTPGRNNEDKYREAFKAASELDIRLAQNLVRFAQEMDPFSRDDQIKALTGEIPMATFLKSLEPTSPHYKPLLSALQKYRKLAQTPQVSTSAPLRPGDSGAQVRNLQKRLQQEDFYKGKISGVFDSETQEALKQFQRYHSLTADGTVGQGTKDLLNIPFSEKAEMVSEAVRLLRQSPARRYDRYVRINIPQYILEYYKDGKVREVHRVIVGKSSGKKVKLQGRWVGENQTPTLASQIERVIINPRWYVTERIRKELAESISDPGYFARNGYVQLPSTYPSGHPRIYQRPGPKNPLGQVKFEFPNAYAVFLHDTPKKQLFQNSRRDFSHGCVRVEKAQELAATLLADDQNPAADRIDSYLASDKPAHIKLSESVPIIIEYQPVSTNGKGQLIFYGDPYGLMKENTDIKTAKAS</sequence>
<feature type="active site" description="Proton donor/acceptor" evidence="7">
    <location>
        <position position="499"/>
    </location>
</feature>
<evidence type="ECO:0000313" key="10">
    <source>
        <dbReference type="EMBL" id="GLI35350.1"/>
    </source>
</evidence>
<dbReference type="GO" id="GO:0071555">
    <property type="term" value="P:cell wall organization"/>
    <property type="evidence" value="ECO:0007669"/>
    <property type="project" value="UniProtKB-UniRule"/>
</dbReference>
<comment type="pathway">
    <text evidence="1 7">Cell wall biogenesis; peptidoglycan biosynthesis.</text>
</comment>
<organism evidence="10 11">
    <name type="scientific">Desulforhabdus amnigena</name>
    <dbReference type="NCBI Taxonomy" id="40218"/>
    <lineage>
        <taxon>Bacteria</taxon>
        <taxon>Pseudomonadati</taxon>
        <taxon>Thermodesulfobacteriota</taxon>
        <taxon>Syntrophobacteria</taxon>
        <taxon>Syntrophobacterales</taxon>
        <taxon>Syntrophobacteraceae</taxon>
        <taxon>Desulforhabdus</taxon>
    </lineage>
</organism>
<dbReference type="GO" id="GO:0008360">
    <property type="term" value="P:regulation of cell shape"/>
    <property type="evidence" value="ECO:0007669"/>
    <property type="project" value="UniProtKB-UniRule"/>
</dbReference>
<keyword evidence="6 7" id="KW-0961">Cell wall biogenesis/degradation</keyword>
<dbReference type="InterPro" id="IPR036366">
    <property type="entry name" value="PGBDSf"/>
</dbReference>
<keyword evidence="5 7" id="KW-0573">Peptidoglycan synthesis</keyword>
<evidence type="ECO:0000256" key="6">
    <source>
        <dbReference type="ARBA" id="ARBA00023316"/>
    </source>
</evidence>
<dbReference type="GO" id="GO:0009252">
    <property type="term" value="P:peptidoglycan biosynthetic process"/>
    <property type="evidence" value="ECO:0007669"/>
    <property type="project" value="UniProtKB-KW"/>
</dbReference>
<name>A0A9W6FUW2_9BACT</name>
<dbReference type="GO" id="GO:0016740">
    <property type="term" value="F:transferase activity"/>
    <property type="evidence" value="ECO:0007669"/>
    <property type="project" value="UniProtKB-KW"/>
</dbReference>
<dbReference type="Gene3D" id="1.10.101.10">
    <property type="entry name" value="PGBD-like superfamily/PGBD"/>
    <property type="match status" value="1"/>
</dbReference>
<evidence type="ECO:0000259" key="9">
    <source>
        <dbReference type="PROSITE" id="PS52029"/>
    </source>
</evidence>
<dbReference type="EMBL" id="BSDR01000001">
    <property type="protein sequence ID" value="GLI35350.1"/>
    <property type="molecule type" value="Genomic_DNA"/>
</dbReference>
<dbReference type="PANTHER" id="PTHR41533:SF1">
    <property type="entry name" value="L,D-TRANSPEPTIDASE YCBB-RELATED"/>
    <property type="match status" value="1"/>
</dbReference>
<protein>
    <recommendedName>
        <fullName evidence="9">L,D-TPase catalytic domain-containing protein</fullName>
    </recommendedName>
</protein>
<keyword evidence="4 7" id="KW-0133">Cell shape</keyword>
<dbReference type="InterPro" id="IPR005490">
    <property type="entry name" value="LD_TPept_cat_dom"/>
</dbReference>
<accession>A0A9W6FUW2</accession>
<dbReference type="PANTHER" id="PTHR41533">
    <property type="entry name" value="L,D-TRANSPEPTIDASE HI_1667-RELATED"/>
    <property type="match status" value="1"/>
</dbReference>
<keyword evidence="3" id="KW-0808">Transferase</keyword>
<reference evidence="10" key="1">
    <citation type="submission" date="2022-12" db="EMBL/GenBank/DDBJ databases">
        <title>Reference genome sequencing for broad-spectrum identification of bacterial and archaeal isolates by mass spectrometry.</title>
        <authorList>
            <person name="Sekiguchi Y."/>
            <person name="Tourlousse D.M."/>
        </authorList>
    </citation>
    <scope>NUCLEOTIDE SEQUENCE</scope>
    <source>
        <strain evidence="10">ASRB1</strain>
    </source>
</reference>
<evidence type="ECO:0000256" key="5">
    <source>
        <dbReference type="ARBA" id="ARBA00022984"/>
    </source>
</evidence>
<evidence type="ECO:0000256" key="2">
    <source>
        <dbReference type="ARBA" id="ARBA00005992"/>
    </source>
</evidence>
<feature type="region of interest" description="Disordered" evidence="8">
    <location>
        <begin position="152"/>
        <end position="197"/>
    </location>
</feature>
<feature type="active site" description="Nucleophile" evidence="7">
    <location>
        <position position="518"/>
    </location>
</feature>
<feature type="compositionally biased region" description="Low complexity" evidence="8">
    <location>
        <begin position="158"/>
        <end position="168"/>
    </location>
</feature>
<evidence type="ECO:0000256" key="1">
    <source>
        <dbReference type="ARBA" id="ARBA00004752"/>
    </source>
</evidence>
<evidence type="ECO:0000256" key="8">
    <source>
        <dbReference type="SAM" id="MobiDB-lite"/>
    </source>
</evidence>
<dbReference type="InterPro" id="IPR052905">
    <property type="entry name" value="LD-transpeptidase_YkuD-like"/>
</dbReference>
<dbReference type="CDD" id="cd16913">
    <property type="entry name" value="YkuD_like"/>
    <property type="match status" value="1"/>
</dbReference>
<dbReference type="InterPro" id="IPR038063">
    <property type="entry name" value="Transpep_catalytic_dom"/>
</dbReference>
<dbReference type="Proteomes" id="UP001144372">
    <property type="component" value="Unassembled WGS sequence"/>
</dbReference>